<dbReference type="SUPFAM" id="SSF52467">
    <property type="entry name" value="DHS-like NAD/FAD-binding domain"/>
    <property type="match status" value="1"/>
</dbReference>
<dbReference type="EMBL" id="NGKA01000017">
    <property type="protein sequence ID" value="RSU09984.1"/>
    <property type="molecule type" value="Genomic_DNA"/>
</dbReference>
<organism evidence="6 7">
    <name type="scientific">Vagococcus elongatus</name>
    <dbReference type="NCBI Taxonomy" id="180344"/>
    <lineage>
        <taxon>Bacteria</taxon>
        <taxon>Bacillati</taxon>
        <taxon>Bacillota</taxon>
        <taxon>Bacilli</taxon>
        <taxon>Lactobacillales</taxon>
        <taxon>Enterococcaceae</taxon>
        <taxon>Vagococcus</taxon>
    </lineage>
</organism>
<evidence type="ECO:0000256" key="4">
    <source>
        <dbReference type="PROSITE-ProRule" id="PRU00236"/>
    </source>
</evidence>
<feature type="binding site" evidence="4">
    <location>
        <position position="129"/>
    </location>
    <ligand>
        <name>Zn(2+)</name>
        <dbReference type="ChEBI" id="CHEBI:29105"/>
    </ligand>
</feature>
<feature type="binding site" evidence="4">
    <location>
        <position position="144"/>
    </location>
    <ligand>
        <name>Zn(2+)</name>
        <dbReference type="ChEBI" id="CHEBI:29105"/>
    </ligand>
</feature>
<gene>
    <name evidence="6" type="ORF">CBF29_10430</name>
</gene>
<dbReference type="NCBIfam" id="NF001752">
    <property type="entry name" value="PRK00481.1-1"/>
    <property type="match status" value="1"/>
</dbReference>
<reference evidence="6 7" key="1">
    <citation type="submission" date="2017-05" db="EMBL/GenBank/DDBJ databases">
        <title>Vagococcus spp. assemblies.</title>
        <authorList>
            <person name="Gulvik C.A."/>
        </authorList>
    </citation>
    <scope>NUCLEOTIDE SEQUENCE [LARGE SCALE GENOMIC DNA]</scope>
    <source>
        <strain evidence="6 7">CCUG 51432</strain>
    </source>
</reference>
<proteinExistence type="predicted"/>
<feature type="domain" description="Deacetylase sirtuin-type" evidence="5">
    <location>
        <begin position="1"/>
        <end position="236"/>
    </location>
</feature>
<feature type="active site" description="Proton acceptor" evidence="4">
    <location>
        <position position="118"/>
    </location>
</feature>
<keyword evidence="4" id="KW-0479">Metal-binding</keyword>
<dbReference type="InterPro" id="IPR029035">
    <property type="entry name" value="DHS-like_NAD/FAD-binding_dom"/>
</dbReference>
<dbReference type="GO" id="GO:0046872">
    <property type="term" value="F:metal ion binding"/>
    <property type="evidence" value="ECO:0007669"/>
    <property type="project" value="UniProtKB-KW"/>
</dbReference>
<dbReference type="RefSeq" id="WP_126809670.1">
    <property type="nucleotide sequence ID" value="NZ_NGKA01000017.1"/>
</dbReference>
<dbReference type="PANTHER" id="PTHR11085">
    <property type="entry name" value="NAD-DEPENDENT PROTEIN DEACYLASE SIRTUIN-5, MITOCHONDRIAL-RELATED"/>
    <property type="match status" value="1"/>
</dbReference>
<name>A0A430APY3_9ENTE</name>
<dbReference type="Gene3D" id="3.40.50.1220">
    <property type="entry name" value="TPP-binding domain"/>
    <property type="match status" value="1"/>
</dbReference>
<keyword evidence="3" id="KW-0520">NAD</keyword>
<dbReference type="InterPro" id="IPR050134">
    <property type="entry name" value="NAD-dep_sirtuin_deacylases"/>
</dbReference>
<dbReference type="InterPro" id="IPR026590">
    <property type="entry name" value="Ssirtuin_cat_dom"/>
</dbReference>
<keyword evidence="4" id="KW-0862">Zinc</keyword>
<accession>A0A430APY3</accession>
<dbReference type="InterPro" id="IPR026591">
    <property type="entry name" value="Sirtuin_cat_small_dom_sf"/>
</dbReference>
<dbReference type="InterPro" id="IPR003000">
    <property type="entry name" value="Sirtuin"/>
</dbReference>
<dbReference type="PROSITE" id="PS50305">
    <property type="entry name" value="SIRTUIN"/>
    <property type="match status" value="1"/>
</dbReference>
<evidence type="ECO:0000256" key="1">
    <source>
        <dbReference type="ARBA" id="ARBA00012928"/>
    </source>
</evidence>
<dbReference type="Pfam" id="PF02146">
    <property type="entry name" value="SIR2"/>
    <property type="match status" value="1"/>
</dbReference>
<evidence type="ECO:0000256" key="3">
    <source>
        <dbReference type="ARBA" id="ARBA00023027"/>
    </source>
</evidence>
<feature type="binding site" evidence="4">
    <location>
        <position position="126"/>
    </location>
    <ligand>
        <name>Zn(2+)</name>
        <dbReference type="ChEBI" id="CHEBI:29105"/>
    </ligand>
</feature>
<dbReference type="PANTHER" id="PTHR11085:SF4">
    <property type="entry name" value="NAD-DEPENDENT PROTEIN DEACYLASE"/>
    <property type="match status" value="1"/>
</dbReference>
<dbReference type="GO" id="GO:0017136">
    <property type="term" value="F:histone deacetylase activity, NAD-dependent"/>
    <property type="evidence" value="ECO:0007669"/>
    <property type="project" value="TreeGrafter"/>
</dbReference>
<sequence length="236" mass="26539">MKNETEKALQLIKESEQLVFMTGAGVSVPSGIPDYRSLDGVYSGIDQPEYLLSHTCLDKEPDKFYQFTKLLYHPQAQPNVIHRKMAELEKVKKDCTVITQNIDQLHDKAGSQNVLHFHGSLYDVYCRNCRQEVSAEDYLKSDRHEGCGGQLRPNVVLYEEMLDETIIAQSVEKILGADTIVIVGTSLRVYPFAGLIQYKNSNSHVILVNKEAVLMTGNDVQVLGDAADFFEKVVIE</sequence>
<keyword evidence="2" id="KW-0808">Transferase</keyword>
<evidence type="ECO:0000259" key="5">
    <source>
        <dbReference type="PROSITE" id="PS50305"/>
    </source>
</evidence>
<evidence type="ECO:0000313" key="7">
    <source>
        <dbReference type="Proteomes" id="UP000287605"/>
    </source>
</evidence>
<dbReference type="GO" id="GO:0070403">
    <property type="term" value="F:NAD+ binding"/>
    <property type="evidence" value="ECO:0007669"/>
    <property type="project" value="InterPro"/>
</dbReference>
<evidence type="ECO:0000313" key="6">
    <source>
        <dbReference type="EMBL" id="RSU09984.1"/>
    </source>
</evidence>
<dbReference type="Gene3D" id="3.30.1600.10">
    <property type="entry name" value="SIR2/SIRT2 'Small Domain"/>
    <property type="match status" value="1"/>
</dbReference>
<feature type="binding site" evidence="4">
    <location>
        <position position="147"/>
    </location>
    <ligand>
        <name>Zn(2+)</name>
        <dbReference type="ChEBI" id="CHEBI:29105"/>
    </ligand>
</feature>
<keyword evidence="7" id="KW-1185">Reference proteome</keyword>
<dbReference type="OrthoDB" id="9800582at2"/>
<dbReference type="Proteomes" id="UP000287605">
    <property type="component" value="Unassembled WGS sequence"/>
</dbReference>
<protein>
    <recommendedName>
        <fullName evidence="1">protein acetyllysine N-acetyltransferase</fullName>
        <ecNumber evidence="1">2.3.1.286</ecNumber>
    </recommendedName>
</protein>
<dbReference type="EC" id="2.3.1.286" evidence="1"/>
<evidence type="ECO:0000256" key="2">
    <source>
        <dbReference type="ARBA" id="ARBA00022679"/>
    </source>
</evidence>
<dbReference type="AlphaFoldDB" id="A0A430APY3"/>
<comment type="caution">
    <text evidence="6">The sequence shown here is derived from an EMBL/GenBank/DDBJ whole genome shotgun (WGS) entry which is preliminary data.</text>
</comment>